<proteinExistence type="predicted"/>
<name>A0ABY9P990_9GAMM</name>
<evidence type="ECO:0000313" key="1">
    <source>
        <dbReference type="EMBL" id="WMT02726.1"/>
    </source>
</evidence>
<organism evidence="1 2">
    <name type="scientific">Lysobacter yananisis</name>
    <dbReference type="NCBI Taxonomy" id="1003114"/>
    <lineage>
        <taxon>Bacteria</taxon>
        <taxon>Pseudomonadati</taxon>
        <taxon>Pseudomonadota</taxon>
        <taxon>Gammaproteobacteria</taxon>
        <taxon>Lysobacterales</taxon>
        <taxon>Lysobacteraceae</taxon>
        <taxon>Lysobacter</taxon>
    </lineage>
</organism>
<evidence type="ECO:0000313" key="2">
    <source>
        <dbReference type="Proteomes" id="UP001229313"/>
    </source>
</evidence>
<keyword evidence="2" id="KW-1185">Reference proteome</keyword>
<accession>A0ABY9P990</accession>
<dbReference type="RefSeq" id="WP_309151692.1">
    <property type="nucleotide sequence ID" value="NZ_CP133568.1"/>
</dbReference>
<dbReference type="Proteomes" id="UP001229313">
    <property type="component" value="Chromosome"/>
</dbReference>
<reference evidence="1 2" key="1">
    <citation type="submission" date="2023-08" db="EMBL/GenBank/DDBJ databases">
        <title>The whole genome sequence of Lysobacter yananisis.</title>
        <authorList>
            <person name="Sun H."/>
        </authorList>
    </citation>
    <scope>NUCLEOTIDE SEQUENCE [LARGE SCALE GENOMIC DNA]</scope>
    <source>
        <strain evidence="1 2">SNNU513</strain>
    </source>
</reference>
<protein>
    <recommendedName>
        <fullName evidence="3">DNA-binding protein</fullName>
    </recommendedName>
</protein>
<dbReference type="EMBL" id="CP133568">
    <property type="protein sequence ID" value="WMT02726.1"/>
    <property type="molecule type" value="Genomic_DNA"/>
</dbReference>
<gene>
    <name evidence="1" type="ORF">RDV84_22625</name>
</gene>
<evidence type="ECO:0008006" key="3">
    <source>
        <dbReference type="Google" id="ProtNLM"/>
    </source>
</evidence>
<sequence>MSDKIPWQELALTAAQCAERWGIAPEHVRATIACKRGVPLRITRKPATWKAGEVIEWRDRNRAGSRRKG</sequence>